<evidence type="ECO:0000313" key="3">
    <source>
        <dbReference type="Proteomes" id="UP000694557"/>
    </source>
</evidence>
<dbReference type="Proteomes" id="UP000694557">
    <property type="component" value="Unassembled WGS sequence"/>
</dbReference>
<protein>
    <recommendedName>
        <fullName evidence="4">Envelope glycoprotein</fullName>
    </recommendedName>
</protein>
<organism evidence="2 3">
    <name type="scientific">Oncorhynchus kisutch</name>
    <name type="common">Coho salmon</name>
    <name type="synonym">Salmo kisutch</name>
    <dbReference type="NCBI Taxonomy" id="8019"/>
    <lineage>
        <taxon>Eukaryota</taxon>
        <taxon>Metazoa</taxon>
        <taxon>Chordata</taxon>
        <taxon>Craniata</taxon>
        <taxon>Vertebrata</taxon>
        <taxon>Euteleostomi</taxon>
        <taxon>Actinopterygii</taxon>
        <taxon>Neopterygii</taxon>
        <taxon>Teleostei</taxon>
        <taxon>Protacanthopterygii</taxon>
        <taxon>Salmoniformes</taxon>
        <taxon>Salmonidae</taxon>
        <taxon>Salmoninae</taxon>
        <taxon>Oncorhynchus</taxon>
    </lineage>
</organism>
<proteinExistence type="predicted"/>
<sequence length="641" mass="70297">MGILLWVLEHHTPTSQADIGPSNGSSNLTTSMAHIELTNHLCKRHSTTPDTDCKANDIRSTTVCVPANATNIINIPWGTLGYSRLKGREQAGTSALWFAGHVWYMTLGKVGDWSWRNLVGETGNGWEDWTTDEGAVKWRKRLTLTKTNTGLKLTVRPGGQPLGCYDFILAPGNSGVRYWLWRICVTNNPKPTSVTVRNDMTTPVKGSPSSPLFGPVEAISRLKSPDDVILTATGVSGFSNNWLLLTEEAANTTRQSCVVCMGARPLLRIVPAVVTLACLIPLMTTDNPRDNCTAWDEVYPVTKFTTRNPVFSNQVARANFTCVNMTGGGTEVGWIPADWCLDTVNIKVSLRSISRADVWWWCGSTVLFDKLPSNSTGRCALVTLLLPVSIYPIGAEDLVLRTQGVNPGYRGRSRRDTTPSSGDPSYIDAIGVPRGVPDEYKLIDQVAAGFESSICWWCTINKNVDRINYIHYNVQRLGNWTQQGFEAVHGQLAATSLMAFQNRIAIDMLLSEKGGVCSMFGDQCCTFIPNNTASDGSLTIALEGLRTLNGKMKSHSGIDTSMWDSWMSAFGKYKTLVSSILVSISVFAAILVLCGCCCIPCIRSLTTRVISRAIDPSSPSQMFPLLDKDLLEFEDEEESAY</sequence>
<dbReference type="InterPro" id="IPR018154">
    <property type="entry name" value="TLV/ENV_coat_polyprotein"/>
</dbReference>
<dbReference type="PANTHER" id="PTHR10424">
    <property type="entry name" value="VIRAL ENVELOPE PROTEIN"/>
    <property type="match status" value="1"/>
</dbReference>
<dbReference type="SUPFAM" id="SSF58069">
    <property type="entry name" value="Virus ectodomain"/>
    <property type="match status" value="1"/>
</dbReference>
<reference evidence="2" key="1">
    <citation type="submission" date="2025-08" db="UniProtKB">
        <authorList>
            <consortium name="Ensembl"/>
        </authorList>
    </citation>
    <scope>IDENTIFICATION</scope>
</reference>
<accession>A0A8C7J1C5</accession>
<dbReference type="PANTHER" id="PTHR10424:SF80">
    <property type="entry name" value="ENVELOPE GLYCOPROTEIN"/>
    <property type="match status" value="1"/>
</dbReference>
<dbReference type="Ensembl" id="ENSOKIT00005085534.1">
    <property type="protein sequence ID" value="ENSOKIP00005080293.1"/>
    <property type="gene ID" value="ENSOKIG00005034630.1"/>
</dbReference>
<dbReference type="AlphaFoldDB" id="A0A8C7J1C5"/>
<dbReference type="CDD" id="cd09951">
    <property type="entry name" value="HERV-Rb-like_HR1-HR2"/>
    <property type="match status" value="1"/>
</dbReference>
<keyword evidence="3" id="KW-1185">Reference proteome</keyword>
<dbReference type="GeneTree" id="ENSGT00530000064449"/>
<feature type="transmembrane region" description="Helical" evidence="1">
    <location>
        <begin position="580"/>
        <end position="602"/>
    </location>
</feature>
<keyword evidence="1" id="KW-1133">Transmembrane helix</keyword>
<name>A0A8C7J1C5_ONCKI</name>
<evidence type="ECO:0008006" key="4">
    <source>
        <dbReference type="Google" id="ProtNLM"/>
    </source>
</evidence>
<evidence type="ECO:0000256" key="1">
    <source>
        <dbReference type="SAM" id="Phobius"/>
    </source>
</evidence>
<keyword evidence="1" id="KW-0812">Transmembrane</keyword>
<reference evidence="2" key="2">
    <citation type="submission" date="2025-09" db="UniProtKB">
        <authorList>
            <consortium name="Ensembl"/>
        </authorList>
    </citation>
    <scope>IDENTIFICATION</scope>
</reference>
<keyword evidence="1" id="KW-0472">Membrane</keyword>
<dbReference type="Gene3D" id="1.10.287.210">
    <property type="match status" value="1"/>
</dbReference>
<evidence type="ECO:0000313" key="2">
    <source>
        <dbReference type="Ensembl" id="ENSOKIP00005080293.1"/>
    </source>
</evidence>